<evidence type="ECO:0000313" key="1">
    <source>
        <dbReference type="EMBL" id="KAJ3533547.1"/>
    </source>
</evidence>
<comment type="caution">
    <text evidence="1">The sequence shown here is derived from an EMBL/GenBank/DDBJ whole genome shotgun (WGS) entry which is preliminary data.</text>
</comment>
<keyword evidence="2" id="KW-1185">Reference proteome</keyword>
<evidence type="ECO:0000313" key="2">
    <source>
        <dbReference type="Proteomes" id="UP001148629"/>
    </source>
</evidence>
<reference evidence="1" key="1">
    <citation type="submission" date="2022-08" db="EMBL/GenBank/DDBJ databases">
        <title>Genome Sequence of Fusarium decemcellulare.</title>
        <authorList>
            <person name="Buettner E."/>
        </authorList>
    </citation>
    <scope>NUCLEOTIDE SEQUENCE</scope>
    <source>
        <strain evidence="1">Babe19</strain>
    </source>
</reference>
<gene>
    <name evidence="1" type="ORF">NM208_g7937</name>
</gene>
<name>A0ACC1S7F9_9HYPO</name>
<dbReference type="EMBL" id="JANRMS010000859">
    <property type="protein sequence ID" value="KAJ3533547.1"/>
    <property type="molecule type" value="Genomic_DNA"/>
</dbReference>
<proteinExistence type="predicted"/>
<organism evidence="1 2">
    <name type="scientific">Fusarium decemcellulare</name>
    <dbReference type="NCBI Taxonomy" id="57161"/>
    <lineage>
        <taxon>Eukaryota</taxon>
        <taxon>Fungi</taxon>
        <taxon>Dikarya</taxon>
        <taxon>Ascomycota</taxon>
        <taxon>Pezizomycotina</taxon>
        <taxon>Sordariomycetes</taxon>
        <taxon>Hypocreomycetidae</taxon>
        <taxon>Hypocreales</taxon>
        <taxon>Nectriaceae</taxon>
        <taxon>Fusarium</taxon>
        <taxon>Fusarium decemcellulare species complex</taxon>
    </lineage>
</organism>
<protein>
    <submittedName>
        <fullName evidence="1">Uncharacterized protein</fullName>
    </submittedName>
</protein>
<sequence>MRLWSRFKIKGRLGMDDYLILISAAATVPFLYLGLRLTEYGFGLNIWDIQPIDNLYEFSKAFYIDELVYNTILYTTKLSLLCFLAGIFPSRSFQNMVIATGVFALACYIVTIIVTAFQCLPVSYTWTNWDGEHKGRCTDLNAQTYAFAAFNMGCDIIILILPLKELSRLQVKGNQKIQLFIIFSFGIVVTTLSLIRIPSMASIGKTDNPTYDNIDIAIWSVWECELGMMCANLPAISHLFKKMFPNLLSSIVGKVSSARTTKHTGNSLGGSWARSHPGRSKTDDKEYYELDERSLIGKGPEGGSSACITATSA</sequence>
<dbReference type="Proteomes" id="UP001148629">
    <property type="component" value="Unassembled WGS sequence"/>
</dbReference>
<accession>A0ACC1S7F9</accession>